<reference evidence="1 2" key="1">
    <citation type="submission" date="2019-03" db="EMBL/GenBank/DDBJ databases">
        <title>First draft genome of Liparis tanakae, snailfish: a comprehensive survey of snailfish specific genes.</title>
        <authorList>
            <person name="Kim W."/>
            <person name="Song I."/>
            <person name="Jeong J.-H."/>
            <person name="Kim D."/>
            <person name="Kim S."/>
            <person name="Ryu S."/>
            <person name="Song J.Y."/>
            <person name="Lee S.K."/>
        </authorList>
    </citation>
    <scope>NUCLEOTIDE SEQUENCE [LARGE SCALE GENOMIC DNA]</scope>
    <source>
        <tissue evidence="1">Muscle</tissue>
    </source>
</reference>
<dbReference type="Proteomes" id="UP000314294">
    <property type="component" value="Unassembled WGS sequence"/>
</dbReference>
<accession>A0A4Z2H7A6</accession>
<evidence type="ECO:0000313" key="2">
    <source>
        <dbReference type="Proteomes" id="UP000314294"/>
    </source>
</evidence>
<sequence>MAVSHVTCHMWGVTLRSEGVATSPVCYLLLVSSESLMSLREHRLLFRVLPVPPPVRVRELLDLVLPLREDADAPCWFLRRSLGYLLSLGREAGPLAFAKVPLVHVAVLVFEILEPLRVDLLQLADLRPLVFVALHLCDRRAAPHLRGVGGEGLRAAGRPGLDRTGSARSRLDLAQPGLRRLAPLVFLVPALLLHVRVHVVRLLA</sequence>
<organism evidence="1 2">
    <name type="scientific">Liparis tanakae</name>
    <name type="common">Tanaka's snailfish</name>
    <dbReference type="NCBI Taxonomy" id="230148"/>
    <lineage>
        <taxon>Eukaryota</taxon>
        <taxon>Metazoa</taxon>
        <taxon>Chordata</taxon>
        <taxon>Craniata</taxon>
        <taxon>Vertebrata</taxon>
        <taxon>Euteleostomi</taxon>
        <taxon>Actinopterygii</taxon>
        <taxon>Neopterygii</taxon>
        <taxon>Teleostei</taxon>
        <taxon>Neoteleostei</taxon>
        <taxon>Acanthomorphata</taxon>
        <taxon>Eupercaria</taxon>
        <taxon>Perciformes</taxon>
        <taxon>Cottioidei</taxon>
        <taxon>Cottales</taxon>
        <taxon>Liparidae</taxon>
        <taxon>Liparis</taxon>
    </lineage>
</organism>
<dbReference type="AlphaFoldDB" id="A0A4Z2H7A6"/>
<dbReference type="EMBL" id="SRLO01000314">
    <property type="protein sequence ID" value="TNN61511.1"/>
    <property type="molecule type" value="Genomic_DNA"/>
</dbReference>
<proteinExistence type="predicted"/>
<keyword evidence="2" id="KW-1185">Reference proteome</keyword>
<gene>
    <name evidence="1" type="ORF">EYF80_028256</name>
</gene>
<name>A0A4Z2H7A6_9TELE</name>
<protein>
    <submittedName>
        <fullName evidence="1">Uncharacterized protein</fullName>
    </submittedName>
</protein>
<evidence type="ECO:0000313" key="1">
    <source>
        <dbReference type="EMBL" id="TNN61511.1"/>
    </source>
</evidence>
<comment type="caution">
    <text evidence="1">The sequence shown here is derived from an EMBL/GenBank/DDBJ whole genome shotgun (WGS) entry which is preliminary data.</text>
</comment>